<feature type="transmembrane region" description="Helical" evidence="1">
    <location>
        <begin position="142"/>
        <end position="159"/>
    </location>
</feature>
<feature type="transmembrane region" description="Helical" evidence="1">
    <location>
        <begin position="164"/>
        <end position="180"/>
    </location>
</feature>
<proteinExistence type="predicted"/>
<evidence type="ECO:0000313" key="3">
    <source>
        <dbReference type="Proteomes" id="UP000664480"/>
    </source>
</evidence>
<feature type="transmembrane region" description="Helical" evidence="1">
    <location>
        <begin position="50"/>
        <end position="67"/>
    </location>
</feature>
<dbReference type="EMBL" id="JAFKCU010000003">
    <property type="protein sequence ID" value="MBN7816352.1"/>
    <property type="molecule type" value="Genomic_DNA"/>
</dbReference>
<feature type="transmembrane region" description="Helical" evidence="1">
    <location>
        <begin position="103"/>
        <end position="122"/>
    </location>
</feature>
<organism evidence="2 3">
    <name type="scientific">Algoriphagus pacificus</name>
    <dbReference type="NCBI Taxonomy" id="2811234"/>
    <lineage>
        <taxon>Bacteria</taxon>
        <taxon>Pseudomonadati</taxon>
        <taxon>Bacteroidota</taxon>
        <taxon>Cytophagia</taxon>
        <taxon>Cytophagales</taxon>
        <taxon>Cyclobacteriaceae</taxon>
        <taxon>Algoriphagus</taxon>
    </lineage>
</organism>
<reference evidence="2 3" key="1">
    <citation type="submission" date="2021-03" db="EMBL/GenBank/DDBJ databases">
        <title>novel species isolated from a fishpond in China.</title>
        <authorList>
            <person name="Lu H."/>
            <person name="Cai Z."/>
        </authorList>
    </citation>
    <scope>NUCLEOTIDE SEQUENCE [LARGE SCALE GENOMIC DNA]</scope>
    <source>
        <strain evidence="2 3">YJ13C</strain>
    </source>
</reference>
<feature type="transmembrane region" description="Helical" evidence="1">
    <location>
        <begin position="320"/>
        <end position="338"/>
    </location>
</feature>
<feature type="transmembrane region" description="Helical" evidence="1">
    <location>
        <begin position="350"/>
        <end position="368"/>
    </location>
</feature>
<accession>A0ABS3CGX6</accession>
<protein>
    <recommendedName>
        <fullName evidence="4">Oligosaccharide repeat unit polymerase</fullName>
    </recommendedName>
</protein>
<keyword evidence="1" id="KW-0472">Membrane</keyword>
<comment type="caution">
    <text evidence="2">The sequence shown here is derived from an EMBL/GenBank/DDBJ whole genome shotgun (WGS) entry which is preliminary data.</text>
</comment>
<keyword evidence="1" id="KW-1133">Transmembrane helix</keyword>
<feature type="transmembrane region" description="Helical" evidence="1">
    <location>
        <begin position="6"/>
        <end position="38"/>
    </location>
</feature>
<keyword evidence="1" id="KW-0812">Transmembrane</keyword>
<feature type="transmembrane region" description="Helical" evidence="1">
    <location>
        <begin position="380"/>
        <end position="399"/>
    </location>
</feature>
<name>A0ABS3CGX6_9BACT</name>
<keyword evidence="3" id="KW-1185">Reference proteome</keyword>
<dbReference type="RefSeq" id="WP_206587032.1">
    <property type="nucleotide sequence ID" value="NZ_JAFKCU010000003.1"/>
</dbReference>
<gene>
    <name evidence="2" type="ORF">J0A69_12965</name>
</gene>
<evidence type="ECO:0008006" key="4">
    <source>
        <dbReference type="Google" id="ProtNLM"/>
    </source>
</evidence>
<evidence type="ECO:0000313" key="2">
    <source>
        <dbReference type="EMBL" id="MBN7816352.1"/>
    </source>
</evidence>
<evidence type="ECO:0000256" key="1">
    <source>
        <dbReference type="SAM" id="Phobius"/>
    </source>
</evidence>
<feature type="transmembrane region" description="Helical" evidence="1">
    <location>
        <begin position="79"/>
        <end position="96"/>
    </location>
</feature>
<feature type="transmembrane region" description="Helical" evidence="1">
    <location>
        <begin position="208"/>
        <end position="226"/>
    </location>
</feature>
<dbReference type="Proteomes" id="UP000664480">
    <property type="component" value="Unassembled WGS sequence"/>
</dbReference>
<sequence>MVDKFIIFFLEVCFGINFNFIGTISLSEIFLISTFFIYFKRNDFLLYPELKILAWFYTGLFFSQILSELVVGNSFSNSLKGLAVTIVSFFHFYFLFKFFIKNRYLVLFALLGMLFRSLIFGTQFQGDLSDVVSGEGATYLKFYIAPIVGNIILMLSLFLGKLKVSVLTIIIGFIFVVLGARSYGSIIALTGLISFYFIFKPLINKKIIFFTAIFLIFISYGFYFLYVSQVLNGNIESGNSWQIKSLENPYNPLNLIYMGRTETIVGFYAFYDSFFFGHGAWAEDTSGKYHYLMEYFKNSNRVPTEFDVIPSHSVLVGSGMQNGIFSFLFMFLILYYFTKRGILSISKFDKFYIIIIFFILQLIWNGIFSPSSHFRYTLPLYFSFILSSYIFMSPMKLIINYENLFRHNR</sequence>